<reference evidence="2" key="1">
    <citation type="submission" date="2021-01" db="EMBL/GenBank/DDBJ databases">
        <title>Adiantum capillus-veneris genome.</title>
        <authorList>
            <person name="Fang Y."/>
            <person name="Liao Q."/>
        </authorList>
    </citation>
    <scope>NUCLEOTIDE SEQUENCE</scope>
    <source>
        <strain evidence="2">H3</strain>
        <tissue evidence="2">Leaf</tissue>
    </source>
</reference>
<dbReference type="PANTHER" id="PTHR36356:SF1">
    <property type="entry name" value="EXPRESSED PROTEIN"/>
    <property type="match status" value="1"/>
</dbReference>
<dbReference type="Proteomes" id="UP000886520">
    <property type="component" value="Chromosome 4"/>
</dbReference>
<dbReference type="AlphaFoldDB" id="A0A9D4V774"/>
<keyword evidence="1" id="KW-0472">Membrane</keyword>
<feature type="transmembrane region" description="Helical" evidence="1">
    <location>
        <begin position="219"/>
        <end position="238"/>
    </location>
</feature>
<protein>
    <submittedName>
        <fullName evidence="2">Uncharacterized protein</fullName>
    </submittedName>
</protein>
<organism evidence="2 3">
    <name type="scientific">Adiantum capillus-veneris</name>
    <name type="common">Maidenhair fern</name>
    <dbReference type="NCBI Taxonomy" id="13818"/>
    <lineage>
        <taxon>Eukaryota</taxon>
        <taxon>Viridiplantae</taxon>
        <taxon>Streptophyta</taxon>
        <taxon>Embryophyta</taxon>
        <taxon>Tracheophyta</taxon>
        <taxon>Polypodiopsida</taxon>
        <taxon>Polypodiidae</taxon>
        <taxon>Polypodiales</taxon>
        <taxon>Pteridineae</taxon>
        <taxon>Pteridaceae</taxon>
        <taxon>Vittarioideae</taxon>
        <taxon>Adiantum</taxon>
    </lineage>
</organism>
<name>A0A9D4V774_ADICA</name>
<dbReference type="GO" id="GO:0009507">
    <property type="term" value="C:chloroplast"/>
    <property type="evidence" value="ECO:0007669"/>
    <property type="project" value="TreeGrafter"/>
</dbReference>
<evidence type="ECO:0000313" key="3">
    <source>
        <dbReference type="Proteomes" id="UP000886520"/>
    </source>
</evidence>
<gene>
    <name evidence="2" type="ORF">GOP47_0004242</name>
</gene>
<dbReference type="PANTHER" id="PTHR36356">
    <property type="entry name" value="EXPRESSED PROTEIN"/>
    <property type="match status" value="1"/>
</dbReference>
<proteinExistence type="predicted"/>
<evidence type="ECO:0000256" key="1">
    <source>
        <dbReference type="SAM" id="Phobius"/>
    </source>
</evidence>
<dbReference type="OrthoDB" id="2018506at2759"/>
<comment type="caution">
    <text evidence="2">The sequence shown here is derived from an EMBL/GenBank/DDBJ whole genome shotgun (WGS) entry which is preliminary data.</text>
</comment>
<sequence length="312" mass="36071">MATSFSASDTTFLLHHHTSTDTNITRPPLPPRRGAFVSFRPLPKARARHSQLRCRSLRVYALASASSNNNNNSLDDLAARLVDAARSLSQRTGHIIESAWLQTVKFVESQNFQGKFEQGFNAANRKVEEFTYDARKGAKDFDRRFRVSERAQEMSDFASQQVKNFDQQLGLVQKFRNFSSDLQRNWPRYRRQLDRLLRTPIGRMFTTIVFMWFLLSGWLFRIILFSMWVLPLAAPLLISSAARNMVVEGSCPSCKRRFIGNRNQMMLIKCPWIRCLSWGHYLACGLIMQFPRSEEYLSRVTIVANQSSLCWP</sequence>
<keyword evidence="1" id="KW-0812">Transmembrane</keyword>
<dbReference type="EMBL" id="JABFUD020000004">
    <property type="protein sequence ID" value="KAI5081059.1"/>
    <property type="molecule type" value="Genomic_DNA"/>
</dbReference>
<keyword evidence="3" id="KW-1185">Reference proteome</keyword>
<keyword evidence="1" id="KW-1133">Transmembrane helix</keyword>
<evidence type="ECO:0000313" key="2">
    <source>
        <dbReference type="EMBL" id="KAI5081059.1"/>
    </source>
</evidence>
<accession>A0A9D4V774</accession>